<accession>A0A2R5GHD2</accession>
<dbReference type="Proteomes" id="UP000241890">
    <property type="component" value="Unassembled WGS sequence"/>
</dbReference>
<reference evidence="3 4" key="1">
    <citation type="submission" date="2017-12" db="EMBL/GenBank/DDBJ databases">
        <title>Sequencing, de novo assembly and annotation of complete genome of a new Thraustochytrid species, strain FCC1311.</title>
        <authorList>
            <person name="Sedici K."/>
            <person name="Godart F."/>
            <person name="Aiese Cigliano R."/>
            <person name="Sanseverino W."/>
            <person name="Barakat M."/>
            <person name="Ortet P."/>
            <person name="Marechal E."/>
            <person name="Cagnac O."/>
            <person name="Amato A."/>
        </authorList>
    </citation>
    <scope>NUCLEOTIDE SEQUENCE [LARGE SCALE GENOMIC DNA]</scope>
</reference>
<feature type="compositionally biased region" description="Low complexity" evidence="2">
    <location>
        <begin position="48"/>
        <end position="57"/>
    </location>
</feature>
<keyword evidence="4" id="KW-1185">Reference proteome</keyword>
<evidence type="ECO:0000256" key="2">
    <source>
        <dbReference type="SAM" id="MobiDB-lite"/>
    </source>
</evidence>
<evidence type="ECO:0000256" key="1">
    <source>
        <dbReference type="SAM" id="Coils"/>
    </source>
</evidence>
<feature type="compositionally biased region" description="Low complexity" evidence="2">
    <location>
        <begin position="74"/>
        <end position="87"/>
    </location>
</feature>
<feature type="compositionally biased region" description="Basic and acidic residues" evidence="2">
    <location>
        <begin position="88"/>
        <end position="106"/>
    </location>
</feature>
<protein>
    <submittedName>
        <fullName evidence="3">Uncharacterized protein</fullName>
    </submittedName>
</protein>
<comment type="caution">
    <text evidence="3">The sequence shown here is derived from an EMBL/GenBank/DDBJ whole genome shotgun (WGS) entry which is preliminary data.</text>
</comment>
<feature type="coiled-coil region" evidence="1">
    <location>
        <begin position="240"/>
        <end position="267"/>
    </location>
</feature>
<dbReference type="EMBL" id="BEYU01000069">
    <property type="protein sequence ID" value="GBG29995.1"/>
    <property type="molecule type" value="Genomic_DNA"/>
</dbReference>
<feature type="region of interest" description="Disordered" evidence="2">
    <location>
        <begin position="27"/>
        <end position="109"/>
    </location>
</feature>
<name>A0A2R5GHD2_9STRA</name>
<dbReference type="AlphaFoldDB" id="A0A2R5GHD2"/>
<evidence type="ECO:0000313" key="4">
    <source>
        <dbReference type="Proteomes" id="UP000241890"/>
    </source>
</evidence>
<proteinExistence type="predicted"/>
<dbReference type="InParanoid" id="A0A2R5GHD2"/>
<evidence type="ECO:0000313" key="3">
    <source>
        <dbReference type="EMBL" id="GBG29995.1"/>
    </source>
</evidence>
<keyword evidence="1" id="KW-0175">Coiled coil</keyword>
<feature type="compositionally biased region" description="Basic and acidic residues" evidence="2">
    <location>
        <begin position="59"/>
        <end position="68"/>
    </location>
</feature>
<sequence>MEAGARRGPLLAALRARVGALSGGLCEGASPASQLEDKMHEQACGTPAATAATQSSAEPRPHLRRDQDQDQDQDNFVQQPQQQVQDQRTQDQEQDQNRDELEHGSEGNKSFRAKLGVDLSIFPRQKGADFELWSKLDKRAGKVDALLDSCRKVLVANVELERVWNRLLRQKVASDDDSSVSDELNALKTVCQRSVIDFDEVGARLAKELTALYSTRAALSAASERMDGLVLELRATGEDSDRLTALIQQKENQAQDARRLIRRLDEALLIPVTTTEPSNEDEDY</sequence>
<gene>
    <name evidence="3" type="ORF">FCC1311_062152</name>
</gene>
<organism evidence="3 4">
    <name type="scientific">Hondaea fermentalgiana</name>
    <dbReference type="NCBI Taxonomy" id="2315210"/>
    <lineage>
        <taxon>Eukaryota</taxon>
        <taxon>Sar</taxon>
        <taxon>Stramenopiles</taxon>
        <taxon>Bigyra</taxon>
        <taxon>Labyrinthulomycetes</taxon>
        <taxon>Thraustochytrida</taxon>
        <taxon>Thraustochytriidae</taxon>
        <taxon>Hondaea</taxon>
    </lineage>
</organism>